<evidence type="ECO:0008006" key="4">
    <source>
        <dbReference type="Google" id="ProtNLM"/>
    </source>
</evidence>
<organism evidence="2 3">
    <name type="scientific">Serratia fonticola</name>
    <dbReference type="NCBI Taxonomy" id="47917"/>
    <lineage>
        <taxon>Bacteria</taxon>
        <taxon>Pseudomonadati</taxon>
        <taxon>Pseudomonadota</taxon>
        <taxon>Gammaproteobacteria</taxon>
        <taxon>Enterobacterales</taxon>
        <taxon>Yersiniaceae</taxon>
        <taxon>Serratia</taxon>
    </lineage>
</organism>
<gene>
    <name evidence="2" type="ORF">RFB13_06810</name>
</gene>
<evidence type="ECO:0000313" key="3">
    <source>
        <dbReference type="Proteomes" id="UP001235341"/>
    </source>
</evidence>
<dbReference type="RefSeq" id="WP_309206132.1">
    <property type="nucleotide sequence ID" value="NZ_CP133586.1"/>
</dbReference>
<dbReference type="EMBL" id="CP133586">
    <property type="protein sequence ID" value="WMT16033.1"/>
    <property type="molecule type" value="Genomic_DNA"/>
</dbReference>
<protein>
    <recommendedName>
        <fullName evidence="4">Phage protein</fullName>
    </recommendedName>
</protein>
<dbReference type="Proteomes" id="UP001235341">
    <property type="component" value="Chromosome"/>
</dbReference>
<evidence type="ECO:0000256" key="1">
    <source>
        <dbReference type="SAM" id="MobiDB-lite"/>
    </source>
</evidence>
<evidence type="ECO:0000313" key="2">
    <source>
        <dbReference type="EMBL" id="WMT16033.1"/>
    </source>
</evidence>
<keyword evidence="3" id="KW-1185">Reference proteome</keyword>
<sequence>MSYFGFNQAQTNKELAAAAENLIGSSSRSDADFFDGAFTAPFKGLYAGVTQADQVAWAGVDAVVSPIASAVNDTFGINDTSESFIKEQRRLAEQQVRALTPDRGTTGTAGQVLFSLAEIGGQAVAGSLVGGLPGAAATVGASQGFSDYEKSSADGVDYGTAVEKSLVTGGTSALGAVLPMSLGLRAGGIVAEGAGAALSSAGGRAGAIAAAGARAAPDMFYAAGTSVALGMAQRGLSAETLRRGGYDDMARQYDILDGHALATDAVLGVAFGGLGRFLNSRGENVPTRTVTSDEVSAALTTSSHLNYEVTASPGVPVSVLSRNAHYNAMNKAMADVLAGHPVDVGALMDGAQFLQRTPRVDMASLSVREALGLVDEGITARARETTELSELASQVIPRGERQVLSREINDLSHRATRAEAELQRLQEQPLTGSGRKLAEARKERQGELQRLTKEIEALRSDITARQSRLADSSPGGRFHDARSTLERQRQAIEQTEAQGLSLFSTPKPRSREKIQQDEIAAVERLIRGADETTNVETDIRDAERAVAENPDLQIHVLNPDDTITSVRASDLLEQANRDVENAKHDASLFDVAVSCFLRG</sequence>
<accession>A0ABY9PTB8</accession>
<feature type="region of interest" description="Disordered" evidence="1">
    <location>
        <begin position="465"/>
        <end position="484"/>
    </location>
</feature>
<reference evidence="2 3" key="1">
    <citation type="submission" date="2023-08" db="EMBL/GenBank/DDBJ databases">
        <title>Complete Genome and Methylome dissection of Serratia fonticola NEB369.</title>
        <authorList>
            <person name="Fomenkov A."/>
            <person name="Roberts R.D."/>
        </authorList>
    </citation>
    <scope>NUCLEOTIDE SEQUENCE [LARGE SCALE GENOMIC DNA]</scope>
    <source>
        <strain evidence="2 3">NEB369</strain>
    </source>
</reference>
<name>A0ABY9PTB8_SERFO</name>
<proteinExistence type="predicted"/>